<organism evidence="5 6">
    <name type="scientific">Guptibacillus hwajinpoensis</name>
    <dbReference type="NCBI Taxonomy" id="208199"/>
    <lineage>
        <taxon>Bacteria</taxon>
        <taxon>Bacillati</taxon>
        <taxon>Bacillota</taxon>
        <taxon>Bacilli</taxon>
        <taxon>Bacillales</taxon>
        <taxon>Guptibacillaceae</taxon>
        <taxon>Guptibacillus</taxon>
    </lineage>
</organism>
<dbReference type="PANTHER" id="PTHR30231">
    <property type="entry name" value="DNA POLYMERASE III SUBUNIT EPSILON"/>
    <property type="match status" value="1"/>
</dbReference>
<dbReference type="GO" id="GO:0008408">
    <property type="term" value="F:3'-5' exonuclease activity"/>
    <property type="evidence" value="ECO:0007669"/>
    <property type="project" value="TreeGrafter"/>
</dbReference>
<dbReference type="FunFam" id="3.30.420.10:FF:000045">
    <property type="entry name" value="3'-5' exonuclease DinG"/>
    <property type="match status" value="1"/>
</dbReference>
<evidence type="ECO:0000256" key="2">
    <source>
        <dbReference type="ARBA" id="ARBA00022801"/>
    </source>
</evidence>
<protein>
    <submittedName>
        <fullName evidence="5">Exonuclease</fullName>
    </submittedName>
</protein>
<dbReference type="InterPro" id="IPR036397">
    <property type="entry name" value="RNaseH_sf"/>
</dbReference>
<feature type="domain" description="Exonuclease" evidence="4">
    <location>
        <begin position="58"/>
        <end position="226"/>
    </location>
</feature>
<evidence type="ECO:0000313" key="6">
    <source>
        <dbReference type="Proteomes" id="UP000035996"/>
    </source>
</evidence>
<evidence type="ECO:0000259" key="4">
    <source>
        <dbReference type="SMART" id="SM00479"/>
    </source>
</evidence>
<proteinExistence type="predicted"/>
<dbReference type="EMBL" id="LELK01000004">
    <property type="protein sequence ID" value="KMM36787.1"/>
    <property type="molecule type" value="Genomic_DNA"/>
</dbReference>
<evidence type="ECO:0000256" key="3">
    <source>
        <dbReference type="ARBA" id="ARBA00022839"/>
    </source>
</evidence>
<keyword evidence="3 5" id="KW-0269">Exonuclease</keyword>
<dbReference type="PATRIC" id="fig|157733.3.peg.579"/>
<name>A0A0J6FR36_9BACL</name>
<dbReference type="GO" id="GO:0003677">
    <property type="term" value="F:DNA binding"/>
    <property type="evidence" value="ECO:0007669"/>
    <property type="project" value="InterPro"/>
</dbReference>
<dbReference type="GO" id="GO:0003887">
    <property type="term" value="F:DNA-directed DNA polymerase activity"/>
    <property type="evidence" value="ECO:0007669"/>
    <property type="project" value="InterPro"/>
</dbReference>
<comment type="caution">
    <text evidence="5">The sequence shown here is derived from an EMBL/GenBank/DDBJ whole genome shotgun (WGS) entry which is preliminary data.</text>
</comment>
<dbReference type="InterPro" id="IPR006054">
    <property type="entry name" value="DnaQ"/>
</dbReference>
<evidence type="ECO:0000256" key="1">
    <source>
        <dbReference type="ARBA" id="ARBA00022722"/>
    </source>
</evidence>
<keyword evidence="1" id="KW-0540">Nuclease</keyword>
<keyword evidence="2" id="KW-0378">Hydrolase</keyword>
<sequence length="243" mass="27802">MRMNHMIHYLKQLSGKVNPSMYASMQDQSNPHHISMLRQMQKEMKMKNTLEVPLNELRVVVFDLETTGFYPNKGDAILSIGAVKVTGETIEKDTFYSLVQSSTAPSDEVTTLTGITEEDLESAPPLSDVLARFYQFMKGHTLVAHHAKHEQAFMQHASWSLMRANFDHRIVDTSFLIRIVDPEQRGYQLEDCCANCGVEVKDRHHALGDAKMTADLWSYYVKKVQELGFTNLREVYERVARMG</sequence>
<dbReference type="Gene3D" id="3.30.420.10">
    <property type="entry name" value="Ribonuclease H-like superfamily/Ribonuclease H"/>
    <property type="match status" value="1"/>
</dbReference>
<dbReference type="GO" id="GO:0045004">
    <property type="term" value="P:DNA replication proofreading"/>
    <property type="evidence" value="ECO:0007669"/>
    <property type="project" value="TreeGrafter"/>
</dbReference>
<accession>A0A0J6FR36</accession>
<dbReference type="Proteomes" id="UP000035996">
    <property type="component" value="Unassembled WGS sequence"/>
</dbReference>
<dbReference type="SMART" id="SM00479">
    <property type="entry name" value="EXOIII"/>
    <property type="match status" value="1"/>
</dbReference>
<keyword evidence="6" id="KW-1185">Reference proteome</keyword>
<dbReference type="NCBIfam" id="NF005836">
    <property type="entry name" value="PRK07740.1"/>
    <property type="match status" value="1"/>
</dbReference>
<dbReference type="SUPFAM" id="SSF53098">
    <property type="entry name" value="Ribonuclease H-like"/>
    <property type="match status" value="1"/>
</dbReference>
<dbReference type="Pfam" id="PF00929">
    <property type="entry name" value="RNase_T"/>
    <property type="match status" value="1"/>
</dbReference>
<dbReference type="OrthoDB" id="9804290at2"/>
<dbReference type="NCBIfam" id="TIGR00573">
    <property type="entry name" value="dnaq"/>
    <property type="match status" value="1"/>
</dbReference>
<dbReference type="CDD" id="cd06127">
    <property type="entry name" value="DEDDh"/>
    <property type="match status" value="1"/>
</dbReference>
<dbReference type="PANTHER" id="PTHR30231:SF41">
    <property type="entry name" value="DNA POLYMERASE III SUBUNIT EPSILON"/>
    <property type="match status" value="1"/>
</dbReference>
<gene>
    <name evidence="5" type="ORF">AB986_12720</name>
</gene>
<dbReference type="InterPro" id="IPR013520">
    <property type="entry name" value="Ribonucl_H"/>
</dbReference>
<dbReference type="STRING" id="157733.AB986_12720"/>
<dbReference type="RefSeq" id="WP_048311498.1">
    <property type="nucleotide sequence ID" value="NZ_CP119526.1"/>
</dbReference>
<dbReference type="InterPro" id="IPR012337">
    <property type="entry name" value="RNaseH-like_sf"/>
</dbReference>
<reference evidence="5" key="1">
    <citation type="submission" date="2015-06" db="EMBL/GenBank/DDBJ databases">
        <authorList>
            <person name="Liu B."/>
            <person name="Wang J."/>
            <person name="Zhu Y."/>
            <person name="Liu G."/>
            <person name="Chen Q."/>
            <person name="Zheng C."/>
            <person name="Che J."/>
            <person name="Ge C."/>
            <person name="Shi H."/>
            <person name="Pan Z."/>
            <person name="Liu X."/>
        </authorList>
    </citation>
    <scope>NUCLEOTIDE SEQUENCE [LARGE SCALE GENOMIC DNA]</scope>
    <source>
        <strain evidence="5">DSM 16346</strain>
    </source>
</reference>
<evidence type="ECO:0000313" key="5">
    <source>
        <dbReference type="EMBL" id="KMM36787.1"/>
    </source>
</evidence>
<dbReference type="AlphaFoldDB" id="A0A0J6FR36"/>
<dbReference type="GO" id="GO:0005829">
    <property type="term" value="C:cytosol"/>
    <property type="evidence" value="ECO:0007669"/>
    <property type="project" value="TreeGrafter"/>
</dbReference>